<sequence>MRALLAHQSGTRHMDRLLWRLRSHIRSHNLPRPNTITLSDIGPTVAIDYGVGQGRQRVRNLMAWIPSLADVSLRWVLWPSGYLAVILSARMGAATFEISAGADIRELGGTMDYQRHTVSGRLAGHAVPTEVVSPVTETVLNAVLTAGNAPAVVVAA</sequence>
<dbReference type="Proteomes" id="UP001589810">
    <property type="component" value="Unassembled WGS sequence"/>
</dbReference>
<evidence type="ECO:0000313" key="1">
    <source>
        <dbReference type="EMBL" id="MFC0539858.1"/>
    </source>
</evidence>
<keyword evidence="2" id="KW-1185">Reference proteome</keyword>
<proteinExistence type="predicted"/>
<dbReference type="RefSeq" id="WP_273938622.1">
    <property type="nucleotide sequence ID" value="NZ_CP097263.1"/>
</dbReference>
<evidence type="ECO:0000313" key="2">
    <source>
        <dbReference type="Proteomes" id="UP001589810"/>
    </source>
</evidence>
<reference evidence="1 2" key="1">
    <citation type="submission" date="2024-09" db="EMBL/GenBank/DDBJ databases">
        <authorList>
            <person name="Sun Q."/>
            <person name="Mori K."/>
        </authorList>
    </citation>
    <scope>NUCLEOTIDE SEQUENCE [LARGE SCALE GENOMIC DNA]</scope>
    <source>
        <strain evidence="1 2">TBRC 1432</strain>
    </source>
</reference>
<organism evidence="1 2">
    <name type="scientific">Kutzneria chonburiensis</name>
    <dbReference type="NCBI Taxonomy" id="1483604"/>
    <lineage>
        <taxon>Bacteria</taxon>
        <taxon>Bacillati</taxon>
        <taxon>Actinomycetota</taxon>
        <taxon>Actinomycetes</taxon>
        <taxon>Pseudonocardiales</taxon>
        <taxon>Pseudonocardiaceae</taxon>
        <taxon>Kutzneria</taxon>
    </lineage>
</organism>
<comment type="caution">
    <text evidence="1">The sequence shown here is derived from an EMBL/GenBank/DDBJ whole genome shotgun (WGS) entry which is preliminary data.</text>
</comment>
<gene>
    <name evidence="1" type="ORF">ACFFH7_00095</name>
</gene>
<name>A0ABV6MHU9_9PSEU</name>
<dbReference type="EMBL" id="JBHLUD010000001">
    <property type="protein sequence ID" value="MFC0539858.1"/>
    <property type="molecule type" value="Genomic_DNA"/>
</dbReference>
<accession>A0ABV6MHU9</accession>
<protein>
    <submittedName>
        <fullName evidence="1">Uncharacterized protein</fullName>
    </submittedName>
</protein>